<protein>
    <recommendedName>
        <fullName evidence="4">C2H2-type domain-containing protein</fullName>
    </recommendedName>
</protein>
<evidence type="ECO:0000313" key="6">
    <source>
        <dbReference type="Proteomes" id="UP001479436"/>
    </source>
</evidence>
<gene>
    <name evidence="5" type="ORF">K7432_008383</name>
</gene>
<dbReference type="InterPro" id="IPR036236">
    <property type="entry name" value="Znf_C2H2_sf"/>
</dbReference>
<dbReference type="SMART" id="SM00355">
    <property type="entry name" value="ZnF_C2H2"/>
    <property type="match status" value="2"/>
</dbReference>
<dbReference type="Gene3D" id="3.30.160.60">
    <property type="entry name" value="Classic Zinc Finger"/>
    <property type="match status" value="2"/>
</dbReference>
<keyword evidence="3" id="KW-0863">Zinc-finger</keyword>
<keyword evidence="3" id="KW-0479">Metal-binding</keyword>
<proteinExistence type="predicted"/>
<dbReference type="SUPFAM" id="SSF57667">
    <property type="entry name" value="beta-beta-alpha zinc fingers"/>
    <property type="match status" value="2"/>
</dbReference>
<dbReference type="Pfam" id="PF00096">
    <property type="entry name" value="zf-C2H2"/>
    <property type="match status" value="1"/>
</dbReference>
<dbReference type="PANTHER" id="PTHR47427:SF2">
    <property type="entry name" value="C2H2-TYPE DOMAIN-CONTAINING PROTEIN"/>
    <property type="match status" value="1"/>
</dbReference>
<dbReference type="InterPro" id="IPR052127">
    <property type="entry name" value="STE12_transcription_factor"/>
</dbReference>
<comment type="subcellular location">
    <subcellularLocation>
        <location evidence="1">Nucleus</location>
    </subcellularLocation>
</comment>
<sequence length="338" mass="39556">MMPRTILNDKSKSSFHLSYTKSACCTRNITSHSESYGTSRPGYTQSPHSQSDIDYCEHSLGTYKSDTSDYYPEKAYSDSHEGMGLSYASHTNCIDRRDTRFESRNLELPYDTYSRKSGSQSENRYRGTFPNSLDSYEKATLNVFPKHSADTPSKVSDIHKLLNHEQKDVKETRNIPISSYNTEYRINRNSIPYPVPPTYAPRHLSPSSHYTTKSYYHPYLGSSQDTYHPRAVSYITSQNHSYHIEYPYMYGNQYMNFMDTKNHSCQYPGCYMRFKRLEHLKRHYRVHTLERPYVCTQEGCEKSFSRRDNLGQHLKTHERRAQKLELQPNTKCCTSIFP</sequence>
<feature type="domain" description="C2H2-type" evidence="4">
    <location>
        <begin position="263"/>
        <end position="292"/>
    </location>
</feature>
<evidence type="ECO:0000256" key="1">
    <source>
        <dbReference type="ARBA" id="ARBA00004123"/>
    </source>
</evidence>
<dbReference type="Proteomes" id="UP001479436">
    <property type="component" value="Unassembled WGS sequence"/>
</dbReference>
<feature type="domain" description="C2H2-type" evidence="4">
    <location>
        <begin position="293"/>
        <end position="322"/>
    </location>
</feature>
<comment type="caution">
    <text evidence="5">The sequence shown here is derived from an EMBL/GenBank/DDBJ whole genome shotgun (WGS) entry which is preliminary data.</text>
</comment>
<evidence type="ECO:0000313" key="5">
    <source>
        <dbReference type="EMBL" id="KAK9764260.1"/>
    </source>
</evidence>
<keyword evidence="6" id="KW-1185">Reference proteome</keyword>
<dbReference type="EMBL" id="JASJQH010000462">
    <property type="protein sequence ID" value="KAK9764260.1"/>
    <property type="molecule type" value="Genomic_DNA"/>
</dbReference>
<dbReference type="PROSITE" id="PS50157">
    <property type="entry name" value="ZINC_FINGER_C2H2_2"/>
    <property type="match status" value="2"/>
</dbReference>
<dbReference type="PROSITE" id="PS00028">
    <property type="entry name" value="ZINC_FINGER_C2H2_1"/>
    <property type="match status" value="2"/>
</dbReference>
<accession>A0ABR2WRZ8</accession>
<name>A0ABR2WRZ8_9FUNG</name>
<evidence type="ECO:0000256" key="3">
    <source>
        <dbReference type="PROSITE-ProRule" id="PRU00042"/>
    </source>
</evidence>
<dbReference type="PANTHER" id="PTHR47427">
    <property type="entry name" value="PROTEIN STE12"/>
    <property type="match status" value="1"/>
</dbReference>
<organism evidence="5 6">
    <name type="scientific">Basidiobolus ranarum</name>
    <dbReference type="NCBI Taxonomy" id="34480"/>
    <lineage>
        <taxon>Eukaryota</taxon>
        <taxon>Fungi</taxon>
        <taxon>Fungi incertae sedis</taxon>
        <taxon>Zoopagomycota</taxon>
        <taxon>Entomophthoromycotina</taxon>
        <taxon>Basidiobolomycetes</taxon>
        <taxon>Basidiobolales</taxon>
        <taxon>Basidiobolaceae</taxon>
        <taxon>Basidiobolus</taxon>
    </lineage>
</organism>
<dbReference type="InterPro" id="IPR013087">
    <property type="entry name" value="Znf_C2H2_type"/>
</dbReference>
<keyword evidence="3" id="KW-0862">Zinc</keyword>
<reference evidence="5 6" key="1">
    <citation type="submission" date="2023-04" db="EMBL/GenBank/DDBJ databases">
        <title>Genome of Basidiobolus ranarum AG-B5.</title>
        <authorList>
            <person name="Stajich J.E."/>
            <person name="Carter-House D."/>
            <person name="Gryganskyi A."/>
        </authorList>
    </citation>
    <scope>NUCLEOTIDE SEQUENCE [LARGE SCALE GENOMIC DNA]</scope>
    <source>
        <strain evidence="5 6">AG-B5</strain>
    </source>
</reference>
<keyword evidence="2" id="KW-0539">Nucleus</keyword>
<evidence type="ECO:0000259" key="4">
    <source>
        <dbReference type="PROSITE" id="PS50157"/>
    </source>
</evidence>
<evidence type="ECO:0000256" key="2">
    <source>
        <dbReference type="ARBA" id="ARBA00023242"/>
    </source>
</evidence>